<dbReference type="GO" id="GO:0005524">
    <property type="term" value="F:ATP binding"/>
    <property type="evidence" value="ECO:0007669"/>
    <property type="project" value="UniProtKB-KW"/>
</dbReference>
<dbReference type="GO" id="GO:0005886">
    <property type="term" value="C:plasma membrane"/>
    <property type="evidence" value="ECO:0007669"/>
    <property type="project" value="TreeGrafter"/>
</dbReference>
<keyword evidence="5" id="KW-0067">ATP-binding</keyword>
<dbReference type="GO" id="GO:0005737">
    <property type="term" value="C:cytoplasm"/>
    <property type="evidence" value="ECO:0007669"/>
    <property type="project" value="UniProtKB-SubCell"/>
</dbReference>
<comment type="caution">
    <text evidence="7">The sequence shown here is derived from an EMBL/GenBank/DDBJ whole genome shotgun (WGS) entry which is preliminary data.</text>
</comment>
<dbReference type="AlphaFoldDB" id="A0A7V4E3D6"/>
<keyword evidence="3" id="KW-0963">Cytoplasm</keyword>
<dbReference type="GO" id="GO:0016887">
    <property type="term" value="F:ATP hydrolysis activity"/>
    <property type="evidence" value="ECO:0007669"/>
    <property type="project" value="InterPro"/>
</dbReference>
<dbReference type="EMBL" id="DTDP01000111">
    <property type="protein sequence ID" value="HGK53882.1"/>
    <property type="molecule type" value="Genomic_DNA"/>
</dbReference>
<dbReference type="InterPro" id="IPR003593">
    <property type="entry name" value="AAA+_ATPase"/>
</dbReference>
<evidence type="ECO:0000256" key="2">
    <source>
        <dbReference type="ARBA" id="ARBA00006611"/>
    </source>
</evidence>
<dbReference type="InterPro" id="IPR007831">
    <property type="entry name" value="T2SS_GspE_N"/>
</dbReference>
<evidence type="ECO:0000256" key="3">
    <source>
        <dbReference type="ARBA" id="ARBA00022490"/>
    </source>
</evidence>
<protein>
    <submittedName>
        <fullName evidence="7">Type IV-A pilus assembly ATPase PilB</fullName>
    </submittedName>
</protein>
<dbReference type="PANTHER" id="PTHR30258:SF1">
    <property type="entry name" value="PROTEIN TRANSPORT PROTEIN HOFB HOMOLOG"/>
    <property type="match status" value="1"/>
</dbReference>
<feature type="domain" description="Bacterial type II secretion system protein E" evidence="6">
    <location>
        <begin position="391"/>
        <end position="405"/>
    </location>
</feature>
<comment type="subcellular location">
    <subcellularLocation>
        <location evidence="1">Cytoplasm</location>
    </subcellularLocation>
</comment>
<dbReference type="GO" id="GO:0009297">
    <property type="term" value="P:pilus assembly"/>
    <property type="evidence" value="ECO:0007669"/>
    <property type="project" value="InterPro"/>
</dbReference>
<dbReference type="Gene3D" id="3.30.300.160">
    <property type="entry name" value="Type II secretion system, protein E, N-terminal domain"/>
    <property type="match status" value="1"/>
</dbReference>
<dbReference type="InterPro" id="IPR037257">
    <property type="entry name" value="T2SS_E_N_sf"/>
</dbReference>
<name>A0A7V4E3D6_UNCW3</name>
<dbReference type="PROSITE" id="PS00662">
    <property type="entry name" value="T2SP_E"/>
    <property type="match status" value="1"/>
</dbReference>
<reference evidence="7" key="1">
    <citation type="journal article" date="2020" name="mSystems">
        <title>Genome- and Community-Level Interaction Insights into Carbon Utilization and Element Cycling Functions of Hydrothermarchaeota in Hydrothermal Sediment.</title>
        <authorList>
            <person name="Zhou Z."/>
            <person name="Liu Y."/>
            <person name="Xu W."/>
            <person name="Pan J."/>
            <person name="Luo Z.H."/>
            <person name="Li M."/>
        </authorList>
    </citation>
    <scope>NUCLEOTIDE SEQUENCE [LARGE SCALE GENOMIC DNA]</scope>
    <source>
        <strain evidence="8">SpSt-626</strain>
        <strain evidence="7">SpSt-695</strain>
    </source>
</reference>
<dbReference type="PANTHER" id="PTHR30258">
    <property type="entry name" value="TYPE II SECRETION SYSTEM PROTEIN GSPE-RELATED"/>
    <property type="match status" value="1"/>
</dbReference>
<dbReference type="Pfam" id="PF05157">
    <property type="entry name" value="MshEN"/>
    <property type="match status" value="1"/>
</dbReference>
<dbReference type="Gene3D" id="1.10.40.70">
    <property type="match status" value="1"/>
</dbReference>
<dbReference type="Gene3D" id="3.40.50.300">
    <property type="entry name" value="P-loop containing nucleotide triphosphate hydrolases"/>
    <property type="match status" value="1"/>
</dbReference>
<evidence type="ECO:0000259" key="6">
    <source>
        <dbReference type="PROSITE" id="PS00662"/>
    </source>
</evidence>
<keyword evidence="4" id="KW-0547">Nucleotide-binding</keyword>
<gene>
    <name evidence="7" type="primary">pilB</name>
    <name evidence="8" type="ORF">ENT96_01740</name>
    <name evidence="7" type="ORF">ENU72_02520</name>
</gene>
<evidence type="ECO:0000256" key="5">
    <source>
        <dbReference type="ARBA" id="ARBA00022840"/>
    </source>
</evidence>
<dbReference type="CDD" id="cd01129">
    <property type="entry name" value="PulE-GspE-like"/>
    <property type="match status" value="1"/>
</dbReference>
<dbReference type="Gene3D" id="3.30.450.90">
    <property type="match status" value="1"/>
</dbReference>
<evidence type="ECO:0000313" key="7">
    <source>
        <dbReference type="EMBL" id="HGK53882.1"/>
    </source>
</evidence>
<dbReference type="SUPFAM" id="SSF52540">
    <property type="entry name" value="P-loop containing nucleoside triphosphate hydrolases"/>
    <property type="match status" value="1"/>
</dbReference>
<dbReference type="InterPro" id="IPR013374">
    <property type="entry name" value="ATPase_typ4_pilus-assembl_PilB"/>
</dbReference>
<dbReference type="SMART" id="SM00382">
    <property type="entry name" value="AAA"/>
    <property type="match status" value="1"/>
</dbReference>
<sequence length="574" mass="64602">MALRIGEMLLKAGLITQKDLEEALRRQKETGKRLGSTLVEMGVIDEKTLVKFLSKQLGVPPVDLSTLKMIPPEILSLIPAETAYRYQVLPLGRKGNLLFVAMVDPTNIVAIDEIKFSTGLEVSPVIALESAMNEALKKFYPEMETMIKETRREEEGKEGIHATLEDIEFIDAAVEEEKVEDLKRLGEDTTVTKLVNHIIFQAVKIGASDIHIEPYERTLRIRYRIDGVLREVMTPPYYMKAGIVSRIKLLSEMDIAERRKPQDGRINMKVDNRVIDFRVSVIPTVYGEKVVMRILDKSGLQLDLTKLGFEPEDLEKFEKAIRSPYGIILVTGPTGSGKTTTLYSALSTINTPDKQIITVEDPVEYNIEGINQVQVNREVGLDFAEALRAFLRQSPDVILVGEIRDHETAEIAIRAALTGHLVFSTIHTNDAPTTIDRLVDLGIKPYLIASGVILIQAQRLVRKICRNCIEETTYDEKIIKELGISEELLKDMKFYKGRGCQVCGRTGYKGRIGIFEVMPITPNLRELILKGASSDEIREQARKEGMHTLREDGIIKIKKGITTVEEVLRITTEF</sequence>
<evidence type="ECO:0000256" key="1">
    <source>
        <dbReference type="ARBA" id="ARBA00004496"/>
    </source>
</evidence>
<organism evidence="7">
    <name type="scientific">candidate division WOR-3 bacterium</name>
    <dbReference type="NCBI Taxonomy" id="2052148"/>
    <lineage>
        <taxon>Bacteria</taxon>
        <taxon>Bacteria division WOR-3</taxon>
    </lineage>
</organism>
<dbReference type="FunFam" id="3.30.450.90:FF:000001">
    <property type="entry name" value="Type II secretion system ATPase GspE"/>
    <property type="match status" value="1"/>
</dbReference>
<dbReference type="SUPFAM" id="SSF160246">
    <property type="entry name" value="EspE N-terminal domain-like"/>
    <property type="match status" value="1"/>
</dbReference>
<evidence type="ECO:0000256" key="4">
    <source>
        <dbReference type="ARBA" id="ARBA00022741"/>
    </source>
</evidence>
<accession>A0A7V4E3D6</accession>
<dbReference type="NCBIfam" id="TIGR02538">
    <property type="entry name" value="type_IV_pilB"/>
    <property type="match status" value="1"/>
</dbReference>
<dbReference type="InterPro" id="IPR027417">
    <property type="entry name" value="P-loop_NTPase"/>
</dbReference>
<proteinExistence type="inferred from homology"/>
<dbReference type="EMBL" id="DTAR01000145">
    <property type="protein sequence ID" value="HGM97756.1"/>
    <property type="molecule type" value="Genomic_DNA"/>
</dbReference>
<dbReference type="Pfam" id="PF00437">
    <property type="entry name" value="T2SSE"/>
    <property type="match status" value="1"/>
</dbReference>
<dbReference type="InterPro" id="IPR001482">
    <property type="entry name" value="T2SS/T4SS_dom"/>
</dbReference>
<dbReference type="FunFam" id="3.30.300.160:FF:000002">
    <property type="entry name" value="Type II secretion system protein E"/>
    <property type="match status" value="1"/>
</dbReference>
<dbReference type="FunFam" id="3.40.50.300:FF:000398">
    <property type="entry name" value="Type IV pilus assembly ATPase PilB"/>
    <property type="match status" value="1"/>
</dbReference>
<evidence type="ECO:0000313" key="8">
    <source>
        <dbReference type="EMBL" id="HGM97756.1"/>
    </source>
</evidence>
<comment type="similarity">
    <text evidence="2">Belongs to the GSP E family.</text>
</comment>